<dbReference type="Pfam" id="PF04577">
    <property type="entry name" value="Glyco_transf_61"/>
    <property type="match status" value="1"/>
</dbReference>
<accession>A0A917KUR2</accession>
<feature type="domain" description="Glycosyltransferase 61 catalytic" evidence="1">
    <location>
        <begin position="269"/>
        <end position="438"/>
    </location>
</feature>
<name>A0A917KUR2_9PROT</name>
<sequence length="499" mass="54178">MVALPNSDAAAAALQVILAKVHAAAVRGDGQAASEATALLVRRPVPPRQVKRIVVAAINLNSRDFVAVAARVAVGADMPPRIRVNIAWRLAITDFAAEALAVLLADPQILPDPRFVRISNIILAEVRNRGTSASLVTEQAEALLRRLLPTETPPFVASPYGYPGNAAAKACMLGDQTIVHVAPGLPVTILTETTEAIARFERMATTAQHPKVKMLTDVFVNRTGQIWTREGRVFRAYNRPIPPQSRAAEATARELAQAALAVESHNNIFHWLVQWFPSLAWRLGDAASDMPLLIRDEAARFLHESLELGAVSSLPIESTGDAIMVRQLHLGDPRLVLLARPGLAGPLYTRIRERAASTTPAAEMRPIYISRRDTQKRPLVNEPDLEAALAERGFDILTMSSLSFAEQVARVDAATMVVGAHGAGFALLATARPGREVVEIVPSFRGDMQIRVCMANISRIVGHRHHLWLEPMPATTAGHWSVALDPFLALIDRLRAGRA</sequence>
<dbReference type="EMBL" id="BMKW01000010">
    <property type="protein sequence ID" value="GGJ28855.1"/>
    <property type="molecule type" value="Genomic_DNA"/>
</dbReference>
<proteinExistence type="predicted"/>
<dbReference type="RefSeq" id="WP_188969994.1">
    <property type="nucleotide sequence ID" value="NZ_BMKW01000010.1"/>
</dbReference>
<organism evidence="2 3">
    <name type="scientific">Neoroseomonas lacus</name>
    <dbReference type="NCBI Taxonomy" id="287609"/>
    <lineage>
        <taxon>Bacteria</taxon>
        <taxon>Pseudomonadati</taxon>
        <taxon>Pseudomonadota</taxon>
        <taxon>Alphaproteobacteria</taxon>
        <taxon>Acetobacterales</taxon>
        <taxon>Acetobacteraceae</taxon>
        <taxon>Neoroseomonas</taxon>
    </lineage>
</organism>
<evidence type="ECO:0000313" key="3">
    <source>
        <dbReference type="Proteomes" id="UP000661507"/>
    </source>
</evidence>
<gene>
    <name evidence="2" type="ORF">GCM10011320_40120</name>
</gene>
<evidence type="ECO:0000259" key="1">
    <source>
        <dbReference type="Pfam" id="PF04577"/>
    </source>
</evidence>
<dbReference type="GO" id="GO:0016757">
    <property type="term" value="F:glycosyltransferase activity"/>
    <property type="evidence" value="ECO:0007669"/>
    <property type="project" value="InterPro"/>
</dbReference>
<dbReference type="AlphaFoldDB" id="A0A917KUR2"/>
<evidence type="ECO:0000313" key="2">
    <source>
        <dbReference type="EMBL" id="GGJ28855.1"/>
    </source>
</evidence>
<dbReference type="InterPro" id="IPR049625">
    <property type="entry name" value="Glyco_transf_61_cat"/>
</dbReference>
<comment type="caution">
    <text evidence="2">The sequence shown here is derived from an EMBL/GenBank/DDBJ whole genome shotgun (WGS) entry which is preliminary data.</text>
</comment>
<keyword evidence="3" id="KW-1185">Reference proteome</keyword>
<reference evidence="2" key="1">
    <citation type="journal article" date="2014" name="Int. J. Syst. Evol. Microbiol.">
        <title>Complete genome sequence of Corynebacterium casei LMG S-19264T (=DSM 44701T), isolated from a smear-ripened cheese.</title>
        <authorList>
            <consortium name="US DOE Joint Genome Institute (JGI-PGF)"/>
            <person name="Walter F."/>
            <person name="Albersmeier A."/>
            <person name="Kalinowski J."/>
            <person name="Ruckert C."/>
        </authorList>
    </citation>
    <scope>NUCLEOTIDE SEQUENCE</scope>
    <source>
        <strain evidence="2">CGMCC 1.3617</strain>
    </source>
</reference>
<protein>
    <recommendedName>
        <fullName evidence="1">Glycosyltransferase 61 catalytic domain-containing protein</fullName>
    </recommendedName>
</protein>
<dbReference type="Proteomes" id="UP000661507">
    <property type="component" value="Unassembled WGS sequence"/>
</dbReference>
<reference evidence="2" key="2">
    <citation type="submission" date="2020-09" db="EMBL/GenBank/DDBJ databases">
        <authorList>
            <person name="Sun Q."/>
            <person name="Zhou Y."/>
        </authorList>
    </citation>
    <scope>NUCLEOTIDE SEQUENCE</scope>
    <source>
        <strain evidence="2">CGMCC 1.3617</strain>
    </source>
</reference>